<accession>A0ABV9TR76</accession>
<evidence type="ECO:0000256" key="1">
    <source>
        <dbReference type="SAM" id="MobiDB-lite"/>
    </source>
</evidence>
<comment type="caution">
    <text evidence="2">The sequence shown here is derived from an EMBL/GenBank/DDBJ whole genome shotgun (WGS) entry which is preliminary data.</text>
</comment>
<dbReference type="RefSeq" id="WP_378252297.1">
    <property type="nucleotide sequence ID" value="NZ_JBHSIT010000001.1"/>
</dbReference>
<name>A0ABV9TR76_9ACTN</name>
<sequence>MRSLTVVPGALATKHAAGTATLRPTTNPNDPDPVRTACSRPVSPRPAGVLCPSCRTPLDGGPVHFRCPSCCRAVMAADIDHETHAPLTVPDWARTPVRSDLGEAA</sequence>
<protein>
    <submittedName>
        <fullName evidence="2">Uncharacterized protein</fullName>
    </submittedName>
</protein>
<proteinExistence type="predicted"/>
<organism evidence="2 3">
    <name type="scientific">Actinomadura gamaensis</name>
    <dbReference type="NCBI Taxonomy" id="1763541"/>
    <lineage>
        <taxon>Bacteria</taxon>
        <taxon>Bacillati</taxon>
        <taxon>Actinomycetota</taxon>
        <taxon>Actinomycetes</taxon>
        <taxon>Streptosporangiales</taxon>
        <taxon>Thermomonosporaceae</taxon>
        <taxon>Actinomadura</taxon>
    </lineage>
</organism>
<feature type="region of interest" description="Disordered" evidence="1">
    <location>
        <begin position="1"/>
        <end position="46"/>
    </location>
</feature>
<evidence type="ECO:0000313" key="3">
    <source>
        <dbReference type="Proteomes" id="UP001595872"/>
    </source>
</evidence>
<evidence type="ECO:0000313" key="2">
    <source>
        <dbReference type="EMBL" id="MFC4906612.1"/>
    </source>
</evidence>
<reference evidence="3" key="1">
    <citation type="journal article" date="2019" name="Int. J. Syst. Evol. Microbiol.">
        <title>The Global Catalogue of Microorganisms (GCM) 10K type strain sequencing project: providing services to taxonomists for standard genome sequencing and annotation.</title>
        <authorList>
            <consortium name="The Broad Institute Genomics Platform"/>
            <consortium name="The Broad Institute Genome Sequencing Center for Infectious Disease"/>
            <person name="Wu L."/>
            <person name="Ma J."/>
        </authorList>
    </citation>
    <scope>NUCLEOTIDE SEQUENCE [LARGE SCALE GENOMIC DNA]</scope>
    <source>
        <strain evidence="3">KLKA75</strain>
    </source>
</reference>
<keyword evidence="3" id="KW-1185">Reference proteome</keyword>
<gene>
    <name evidence="2" type="ORF">ACFPCY_04730</name>
</gene>
<dbReference type="Proteomes" id="UP001595872">
    <property type="component" value="Unassembled WGS sequence"/>
</dbReference>
<dbReference type="EMBL" id="JBHSIT010000001">
    <property type="protein sequence ID" value="MFC4906612.1"/>
    <property type="molecule type" value="Genomic_DNA"/>
</dbReference>